<dbReference type="Proteomes" id="UP001205906">
    <property type="component" value="Unassembled WGS sequence"/>
</dbReference>
<evidence type="ECO:0000313" key="1">
    <source>
        <dbReference type="EMBL" id="MCO6048274.1"/>
    </source>
</evidence>
<evidence type="ECO:0008006" key="3">
    <source>
        <dbReference type="Google" id="ProtNLM"/>
    </source>
</evidence>
<organism evidence="1 2">
    <name type="scientific">Mesorhizobium liriopis</name>
    <dbReference type="NCBI Taxonomy" id="2953882"/>
    <lineage>
        <taxon>Bacteria</taxon>
        <taxon>Pseudomonadati</taxon>
        <taxon>Pseudomonadota</taxon>
        <taxon>Alphaproteobacteria</taxon>
        <taxon>Hyphomicrobiales</taxon>
        <taxon>Phyllobacteriaceae</taxon>
        <taxon>Mesorhizobium</taxon>
    </lineage>
</organism>
<keyword evidence="2" id="KW-1185">Reference proteome</keyword>
<dbReference type="PROSITE" id="PS51257">
    <property type="entry name" value="PROKAR_LIPOPROTEIN"/>
    <property type="match status" value="1"/>
</dbReference>
<comment type="caution">
    <text evidence="1">The sequence shown here is derived from an EMBL/GenBank/DDBJ whole genome shotgun (WGS) entry which is preliminary data.</text>
</comment>
<dbReference type="RefSeq" id="WP_252815095.1">
    <property type="nucleotide sequence ID" value="NZ_JAMXQS010000001.1"/>
</dbReference>
<proteinExistence type="predicted"/>
<gene>
    <name evidence="1" type="ORF">NGM99_00525</name>
</gene>
<protein>
    <recommendedName>
        <fullName evidence="3">Lipoprotein</fullName>
    </recommendedName>
</protein>
<reference evidence="1 2" key="1">
    <citation type="submission" date="2022-06" db="EMBL/GenBank/DDBJ databases">
        <title>Mesorhizobium sp. strain RP14 Genome sequencing and assembly.</title>
        <authorList>
            <person name="Kim I."/>
        </authorList>
    </citation>
    <scope>NUCLEOTIDE SEQUENCE [LARGE SCALE GENOMIC DNA]</scope>
    <source>
        <strain evidence="2">RP14(2022)</strain>
    </source>
</reference>
<evidence type="ECO:0000313" key="2">
    <source>
        <dbReference type="Proteomes" id="UP001205906"/>
    </source>
</evidence>
<accession>A0ABT1C0B5</accession>
<name>A0ABT1C0B5_9HYPH</name>
<sequence>MRARVVFLLLTAAAIGGCTTLSPAEVRRNDEIQCRDYGFRPGTASFAECLQRIDLDRRADRRARLYNDGPFVRGGIIYGGFYDRW</sequence>
<dbReference type="EMBL" id="JAMXQS010000001">
    <property type="protein sequence ID" value="MCO6048274.1"/>
    <property type="molecule type" value="Genomic_DNA"/>
</dbReference>